<evidence type="ECO:0000313" key="3">
    <source>
        <dbReference type="Proteomes" id="UP000658514"/>
    </source>
</evidence>
<evidence type="ECO:0000313" key="2">
    <source>
        <dbReference type="EMBL" id="MBD2194741.1"/>
    </source>
</evidence>
<protein>
    <submittedName>
        <fullName evidence="2">Uncharacterized protein</fullName>
    </submittedName>
</protein>
<proteinExistence type="predicted"/>
<evidence type="ECO:0000256" key="1">
    <source>
        <dbReference type="SAM" id="MobiDB-lite"/>
    </source>
</evidence>
<reference evidence="2 3" key="1">
    <citation type="journal article" date="2020" name="ISME J.">
        <title>Comparative genomics reveals insights into cyanobacterial evolution and habitat adaptation.</title>
        <authorList>
            <person name="Chen M.Y."/>
            <person name="Teng W.K."/>
            <person name="Zhao L."/>
            <person name="Hu C.X."/>
            <person name="Zhou Y.K."/>
            <person name="Han B.P."/>
            <person name="Song L.R."/>
            <person name="Shu W.S."/>
        </authorList>
    </citation>
    <scope>NUCLEOTIDE SEQUENCE [LARGE SCALE GENOMIC DNA]</scope>
    <source>
        <strain evidence="2 3">FACHB-288</strain>
    </source>
</reference>
<keyword evidence="3" id="KW-1185">Reference proteome</keyword>
<feature type="compositionally biased region" description="Polar residues" evidence="1">
    <location>
        <begin position="13"/>
        <end position="23"/>
    </location>
</feature>
<organism evidence="2 3">
    <name type="scientific">Calothrix parietina FACHB-288</name>
    <dbReference type="NCBI Taxonomy" id="2692896"/>
    <lineage>
        <taxon>Bacteria</taxon>
        <taxon>Bacillati</taxon>
        <taxon>Cyanobacteriota</taxon>
        <taxon>Cyanophyceae</taxon>
        <taxon>Nostocales</taxon>
        <taxon>Calotrichaceae</taxon>
        <taxon>Calothrix</taxon>
    </lineage>
</organism>
<dbReference type="EMBL" id="JACJQH010000005">
    <property type="protein sequence ID" value="MBD2194741.1"/>
    <property type="molecule type" value="Genomic_DNA"/>
</dbReference>
<comment type="caution">
    <text evidence="2">The sequence shown here is derived from an EMBL/GenBank/DDBJ whole genome shotgun (WGS) entry which is preliminary data.</text>
</comment>
<feature type="compositionally biased region" description="Basic and acidic residues" evidence="1">
    <location>
        <begin position="1"/>
        <end position="12"/>
    </location>
</feature>
<feature type="region of interest" description="Disordered" evidence="1">
    <location>
        <begin position="1"/>
        <end position="37"/>
    </location>
</feature>
<gene>
    <name evidence="2" type="ORF">H6G24_04425</name>
</gene>
<dbReference type="Proteomes" id="UP000658514">
    <property type="component" value="Unassembled WGS sequence"/>
</dbReference>
<sequence length="416" mass="47129">MKERLQIHKKADSSNSQLESSLFPSPRSLDKTKQSSPKPLTQLEIANQQFQQHKIEATKLAIQAKYGSLTPEAQERLTVLQAKMDSFWENTGEQGYGVGHNFDNIATNRPQDSIIQAQLTIGQPGDKYEQEADNVAAKVVNQINTASGENQILPAKEEGQVKAEEAGGETSVSPQKQRFLQDYLVAKELVHGIDETLPTDKILEGLFNNFKNIGFKYTMVSKSAEKLLTGTREGDCQTLAEAFKRVAEGYFGIPNLNIEKIPKPFLSEAGKTPYRGREPNCDDGKRWFFQNHYWVTWNNKVYDVLFLSHKKVETDLARQTDPLKSMLMPEEEYFETEKGKVVYPYKDQYSTAELSMFEKLKNFIKNMGRWLANDMDDITAKIHGLLIRKAGASEFDALMQELQNNQINQAASRDGQ</sequence>
<name>A0ABR8A6P9_9CYAN</name>
<dbReference type="RefSeq" id="WP_190542176.1">
    <property type="nucleotide sequence ID" value="NZ_CAWPNO010000084.1"/>
</dbReference>
<accession>A0ABR8A6P9</accession>